<dbReference type="Proteomes" id="UP001232343">
    <property type="component" value="Unassembled WGS sequence"/>
</dbReference>
<comment type="caution">
    <text evidence="2">The sequence shown here is derived from an EMBL/GenBank/DDBJ whole genome shotgun (WGS) entry which is preliminary data.</text>
</comment>
<dbReference type="RefSeq" id="WP_244681281.1">
    <property type="nucleotide sequence ID" value="NZ_JALIRM010000004.1"/>
</dbReference>
<dbReference type="EMBL" id="JAUSUO010000011">
    <property type="protein sequence ID" value="MDQ0344739.1"/>
    <property type="molecule type" value="Genomic_DNA"/>
</dbReference>
<gene>
    <name evidence="2" type="ORF">J2S14_003583</name>
</gene>
<proteinExistence type="predicted"/>
<keyword evidence="1" id="KW-0812">Transmembrane</keyword>
<keyword evidence="1" id="KW-0472">Membrane</keyword>
<evidence type="ECO:0000256" key="1">
    <source>
        <dbReference type="SAM" id="Phobius"/>
    </source>
</evidence>
<reference evidence="2 3" key="1">
    <citation type="submission" date="2023-07" db="EMBL/GenBank/DDBJ databases">
        <title>Genomic Encyclopedia of Type Strains, Phase IV (KMG-IV): sequencing the most valuable type-strain genomes for metagenomic binning, comparative biology and taxonomic classification.</title>
        <authorList>
            <person name="Goeker M."/>
        </authorList>
    </citation>
    <scope>NUCLEOTIDE SEQUENCE [LARGE SCALE GENOMIC DNA]</scope>
    <source>
        <strain evidence="2 3">DSM 27848</strain>
    </source>
</reference>
<organism evidence="2 3">
    <name type="scientific">Lederbergia wuyishanensis</name>
    <dbReference type="NCBI Taxonomy" id="1347903"/>
    <lineage>
        <taxon>Bacteria</taxon>
        <taxon>Bacillati</taxon>
        <taxon>Bacillota</taxon>
        <taxon>Bacilli</taxon>
        <taxon>Bacillales</taxon>
        <taxon>Bacillaceae</taxon>
        <taxon>Lederbergia</taxon>
    </lineage>
</organism>
<dbReference type="Pfam" id="PF09964">
    <property type="entry name" value="DUF2198"/>
    <property type="match status" value="1"/>
</dbReference>
<sequence>MIDKIISAIFLPVLLMIFFTRVTYSRTVGFLLTIALIIVSAYKGYIQTWWLIVIEAASLTVGLYATNQLKSKKKNNTST</sequence>
<accession>A0ABU0D8J9</accession>
<dbReference type="InterPro" id="IPR019242">
    <property type="entry name" value="DUF2198"/>
</dbReference>
<name>A0ABU0D8J9_9BACI</name>
<keyword evidence="1" id="KW-1133">Transmembrane helix</keyword>
<evidence type="ECO:0000313" key="3">
    <source>
        <dbReference type="Proteomes" id="UP001232343"/>
    </source>
</evidence>
<keyword evidence="3" id="KW-1185">Reference proteome</keyword>
<evidence type="ECO:0000313" key="2">
    <source>
        <dbReference type="EMBL" id="MDQ0344739.1"/>
    </source>
</evidence>
<protein>
    <submittedName>
        <fullName evidence="2">General stress protein CsbA</fullName>
    </submittedName>
</protein>
<feature type="transmembrane region" description="Helical" evidence="1">
    <location>
        <begin position="9"/>
        <end position="42"/>
    </location>
</feature>
<feature type="transmembrane region" description="Helical" evidence="1">
    <location>
        <begin position="48"/>
        <end position="66"/>
    </location>
</feature>